<dbReference type="EMBL" id="QKXC01000177">
    <property type="protein sequence ID" value="RBR13719.1"/>
    <property type="molecule type" value="Genomic_DNA"/>
</dbReference>
<dbReference type="Proteomes" id="UP000253153">
    <property type="component" value="Unassembled WGS sequence"/>
</dbReference>
<organism evidence="1 2">
    <name type="scientific">Fusarium coffeatum</name>
    <dbReference type="NCBI Taxonomy" id="231269"/>
    <lineage>
        <taxon>Eukaryota</taxon>
        <taxon>Fungi</taxon>
        <taxon>Dikarya</taxon>
        <taxon>Ascomycota</taxon>
        <taxon>Pezizomycotina</taxon>
        <taxon>Sordariomycetes</taxon>
        <taxon>Hypocreomycetidae</taxon>
        <taxon>Hypocreales</taxon>
        <taxon>Nectriaceae</taxon>
        <taxon>Fusarium</taxon>
        <taxon>Fusarium incarnatum-equiseti species complex</taxon>
    </lineage>
</organism>
<dbReference type="GeneID" id="41997514"/>
<keyword evidence="2" id="KW-1185">Reference proteome</keyword>
<dbReference type="RefSeq" id="XP_031013738.1">
    <property type="nucleotide sequence ID" value="XM_031162218.1"/>
</dbReference>
<accession>A0A366R995</accession>
<protein>
    <submittedName>
        <fullName evidence="1">Uncharacterized protein</fullName>
    </submittedName>
</protein>
<evidence type="ECO:0000313" key="2">
    <source>
        <dbReference type="Proteomes" id="UP000253153"/>
    </source>
</evidence>
<evidence type="ECO:0000313" key="1">
    <source>
        <dbReference type="EMBL" id="RBR13719.1"/>
    </source>
</evidence>
<gene>
    <name evidence="1" type="ORF">FIESC28_08079</name>
</gene>
<name>A0A366R995_9HYPO</name>
<sequence length="115" mass="12755">MSGEVRTIARALRSASLNSTPNGDLTFLQIQCRRMIERVYDGEELKDQRVVATGLREGSTAAYATAKDRVFAAYIGDDSIIRVSEYNKNSKELDDFELEGLGDMAKVPHILPFVA</sequence>
<proteinExistence type="predicted"/>
<comment type="caution">
    <text evidence="1">The sequence shown here is derived from an EMBL/GenBank/DDBJ whole genome shotgun (WGS) entry which is preliminary data.</text>
</comment>
<dbReference type="AlphaFoldDB" id="A0A366R995"/>
<reference evidence="1 2" key="1">
    <citation type="submission" date="2018-06" db="EMBL/GenBank/DDBJ databases">
        <title>Fusarium incarnatum-equiseti species complex species 28.</title>
        <authorList>
            <person name="Gardiner D.M."/>
        </authorList>
    </citation>
    <scope>NUCLEOTIDE SEQUENCE [LARGE SCALE GENOMIC DNA]</scope>
    <source>
        <strain evidence="1 2">FIESC_28</strain>
    </source>
</reference>
<dbReference type="OrthoDB" id="5367135at2759"/>